<reference evidence="5 6" key="1">
    <citation type="journal article" date="2019" name="Int. J. Syst. Evol. Microbiol.">
        <title>The Global Catalogue of Microorganisms (GCM) 10K type strain sequencing project: providing services to taxonomists for standard genome sequencing and annotation.</title>
        <authorList>
            <consortium name="The Broad Institute Genomics Platform"/>
            <consortium name="The Broad Institute Genome Sequencing Center for Infectious Disease"/>
            <person name="Wu L."/>
            <person name="Ma J."/>
        </authorList>
    </citation>
    <scope>NUCLEOTIDE SEQUENCE [LARGE SCALE GENOMIC DNA]</scope>
    <source>
        <strain evidence="5 6">JCM 15421</strain>
    </source>
</reference>
<feature type="domain" description="Blue (type 1) copper" evidence="4">
    <location>
        <begin position="46"/>
        <end position="130"/>
    </location>
</feature>
<evidence type="ECO:0000256" key="2">
    <source>
        <dbReference type="ARBA" id="ARBA00023008"/>
    </source>
</evidence>
<feature type="signal peptide" evidence="3">
    <location>
        <begin position="1"/>
        <end position="23"/>
    </location>
</feature>
<proteinExistence type="predicted"/>
<dbReference type="Pfam" id="PF00127">
    <property type="entry name" value="Copper-bind"/>
    <property type="match status" value="1"/>
</dbReference>
<evidence type="ECO:0000313" key="6">
    <source>
        <dbReference type="Proteomes" id="UP001501523"/>
    </source>
</evidence>
<dbReference type="InterPro" id="IPR008972">
    <property type="entry name" value="Cupredoxin"/>
</dbReference>
<dbReference type="SUPFAM" id="SSF49503">
    <property type="entry name" value="Cupredoxins"/>
    <property type="match status" value="1"/>
</dbReference>
<dbReference type="RefSeq" id="WP_343791489.1">
    <property type="nucleotide sequence ID" value="NZ_BAAAEU010000015.1"/>
</dbReference>
<accession>A0ABN1IMH7</accession>
<dbReference type="Proteomes" id="UP001501523">
    <property type="component" value="Unassembled WGS sequence"/>
</dbReference>
<dbReference type="PRINTS" id="PR00157">
    <property type="entry name" value="PLASTOCYANIN"/>
</dbReference>
<comment type="caution">
    <text evidence="5">The sequence shown here is derived from an EMBL/GenBank/DDBJ whole genome shotgun (WGS) entry which is preliminary data.</text>
</comment>
<gene>
    <name evidence="5" type="ORF">GCM10009105_24440</name>
</gene>
<keyword evidence="2" id="KW-0186">Copper</keyword>
<keyword evidence="1" id="KW-0479">Metal-binding</keyword>
<dbReference type="InterPro" id="IPR002387">
    <property type="entry name" value="Plastocyanin"/>
</dbReference>
<evidence type="ECO:0000256" key="1">
    <source>
        <dbReference type="ARBA" id="ARBA00022723"/>
    </source>
</evidence>
<evidence type="ECO:0000259" key="4">
    <source>
        <dbReference type="Pfam" id="PF00127"/>
    </source>
</evidence>
<dbReference type="EMBL" id="BAAAEU010000015">
    <property type="protein sequence ID" value="GAA0717429.1"/>
    <property type="molecule type" value="Genomic_DNA"/>
</dbReference>
<keyword evidence="3" id="KW-0732">Signal</keyword>
<evidence type="ECO:0000256" key="3">
    <source>
        <dbReference type="SAM" id="SignalP"/>
    </source>
</evidence>
<dbReference type="Gene3D" id="2.60.40.420">
    <property type="entry name" value="Cupredoxins - blue copper proteins"/>
    <property type="match status" value="1"/>
</dbReference>
<sequence length="415" mass="42745">MRSHYVRTWPVWLLLLLAASASAMDHLVIVGGTSPGGYYGGGTPILMFNPANLTINVGDTVTWTNAGGPHNAHADDNSFRCAQGCDGQGGNGNPINTSWTATVAFTKPGTVTYHCDNHGYLGMTGSITVQGPPPPPASVNLDQQGLTGTWANPATNSQGFVLEADADLFGPGSGNVFAGWFTYDTTAAGGQRWYTIQGQVSSGSASATLPIYLTDGGQFDTAQATKTMPVGQATLQLSDCMHGTLAYTFSDGSGRTGTIPLTRLLQNVTCGATGNNGTAGKNYLLSGAWADFATSGQGLVIDINPVQGVLFAAWYTFLADASSASGPAGQHWYTLQALVTPSTSSLTNIGIYDTTGGVFDHAATTATNQVGTASLVFHSCSSATMTFSFNGGPNAGRNGTLNLARIVAPPTGCTL</sequence>
<keyword evidence="6" id="KW-1185">Reference proteome</keyword>
<name>A0ABN1IMH7_9GAMM</name>
<organism evidence="5 6">
    <name type="scientific">Dokdonella soli</name>
    <dbReference type="NCBI Taxonomy" id="529810"/>
    <lineage>
        <taxon>Bacteria</taxon>
        <taxon>Pseudomonadati</taxon>
        <taxon>Pseudomonadota</taxon>
        <taxon>Gammaproteobacteria</taxon>
        <taxon>Lysobacterales</taxon>
        <taxon>Rhodanobacteraceae</taxon>
        <taxon>Dokdonella</taxon>
    </lineage>
</organism>
<dbReference type="InterPro" id="IPR000923">
    <property type="entry name" value="BlueCu_1"/>
</dbReference>
<protein>
    <recommendedName>
        <fullName evidence="4">Blue (type 1) copper domain-containing protein</fullName>
    </recommendedName>
</protein>
<evidence type="ECO:0000313" key="5">
    <source>
        <dbReference type="EMBL" id="GAA0717429.1"/>
    </source>
</evidence>
<feature type="chain" id="PRO_5045233122" description="Blue (type 1) copper domain-containing protein" evidence="3">
    <location>
        <begin position="24"/>
        <end position="415"/>
    </location>
</feature>